<evidence type="ECO:0000313" key="1">
    <source>
        <dbReference type="EMBL" id="SPE18010.1"/>
    </source>
</evidence>
<protein>
    <submittedName>
        <fullName evidence="1">Uncharacterized protein</fullName>
    </submittedName>
</protein>
<dbReference type="Proteomes" id="UP000239735">
    <property type="component" value="Unassembled WGS sequence"/>
</dbReference>
<gene>
    <name evidence="1" type="ORF">SBA5_1200004</name>
</gene>
<sequence>MNSQVAQNQLDRIDLNKTIYESAIGRHLVEATNNLLKDQAGFFEGVARFEILSARRISASFHVEISGHEGELWEVWEFEIFTHSLSL</sequence>
<dbReference type="AlphaFoldDB" id="A0A2N9L437"/>
<proteinExistence type="predicted"/>
<evidence type="ECO:0000313" key="2">
    <source>
        <dbReference type="Proteomes" id="UP000239735"/>
    </source>
</evidence>
<dbReference type="EMBL" id="OKRB01000025">
    <property type="protein sequence ID" value="SPE18010.1"/>
    <property type="molecule type" value="Genomic_DNA"/>
</dbReference>
<accession>A0A2N9L437</accession>
<name>A0A2N9L437_9BACT</name>
<reference evidence="2" key="1">
    <citation type="submission" date="2018-02" db="EMBL/GenBank/DDBJ databases">
        <authorList>
            <person name="Hausmann B."/>
        </authorList>
    </citation>
    <scope>NUCLEOTIDE SEQUENCE [LARGE SCALE GENOMIC DNA]</scope>
    <source>
        <strain evidence="2">Peat soil MAG SbA5</strain>
    </source>
</reference>
<organism evidence="1 2">
    <name type="scientific">Candidatus Sulfuritelmatomonas gaucii</name>
    <dbReference type="NCBI Taxonomy" id="2043161"/>
    <lineage>
        <taxon>Bacteria</taxon>
        <taxon>Pseudomonadati</taxon>
        <taxon>Acidobacteriota</taxon>
        <taxon>Terriglobia</taxon>
        <taxon>Terriglobales</taxon>
        <taxon>Acidobacteriaceae</taxon>
        <taxon>Candidatus Sulfuritelmatomonas</taxon>
    </lineage>
</organism>